<sequence>MHLRAGDPRRVAVSERVNDGLDIREWVGRPTRDPSRKSRRPWFRWESADHFDV</sequence>
<proteinExistence type="predicted"/>
<dbReference type="AlphaFoldDB" id="A0A2L0HD04"/>
<reference evidence="1 2" key="1">
    <citation type="submission" date="2017-10" db="EMBL/GenBank/DDBJ databases">
        <title>Analysis of the genome sequences of Rhizobium populations associated to common bean (phaseolus vulgaris).</title>
        <authorList>
            <person name="Bustos P."/>
            <person name="Santamaria R.I."/>
            <person name="Miranda-Sanchez F."/>
            <person name="Perez-Carrascal O."/>
            <person name="Juarez S."/>
            <person name="Lozano L."/>
            <person name="Martinez-Flores I."/>
            <person name="Vinuesa P."/>
            <person name="Martinez-Romero E."/>
            <person name="Cevallos M.A."/>
            <person name="Romero D."/>
            <person name="Davila G."/>
            <person name="Gonzalez V."/>
        </authorList>
    </citation>
    <scope>NUCLEOTIDE SEQUENCE [LARGE SCALE GENOMIC DNA]</scope>
    <source>
        <strain evidence="1 2">NXT3</strain>
        <plasmid evidence="2">Plasmid psfrenxt3a</plasmid>
    </source>
</reference>
<dbReference type="EMBL" id="CP024308">
    <property type="protein sequence ID" value="AUX78639.1"/>
    <property type="molecule type" value="Genomic_DNA"/>
</dbReference>
<gene>
    <name evidence="1" type="ORF">NXT3_PA00352</name>
</gene>
<geneLocation type="plasmid" evidence="2">
    <name>psfrenxt3a</name>
</geneLocation>
<evidence type="ECO:0000313" key="1">
    <source>
        <dbReference type="EMBL" id="AUX78639.1"/>
    </source>
</evidence>
<name>A0A2L0HD04_RHIFR</name>
<dbReference type="Proteomes" id="UP000239340">
    <property type="component" value="Plasmid pSfreNXT3a"/>
</dbReference>
<keyword evidence="1" id="KW-0614">Plasmid</keyword>
<organism evidence="1 2">
    <name type="scientific">Rhizobium fredii</name>
    <name type="common">Sinorhizobium fredii</name>
    <dbReference type="NCBI Taxonomy" id="380"/>
    <lineage>
        <taxon>Bacteria</taxon>
        <taxon>Pseudomonadati</taxon>
        <taxon>Pseudomonadota</taxon>
        <taxon>Alphaproteobacteria</taxon>
        <taxon>Hyphomicrobiales</taxon>
        <taxon>Rhizobiaceae</taxon>
        <taxon>Sinorhizobium/Ensifer group</taxon>
        <taxon>Sinorhizobium</taxon>
    </lineage>
</organism>
<accession>A0A2L0HD04</accession>
<evidence type="ECO:0000313" key="2">
    <source>
        <dbReference type="Proteomes" id="UP000239340"/>
    </source>
</evidence>
<protein>
    <submittedName>
        <fullName evidence="1">Uncharacterized protein</fullName>
    </submittedName>
</protein>